<name>A0A7K4MQX7_9ARCH</name>
<protein>
    <submittedName>
        <fullName evidence="1">Uncharacterized protein</fullName>
    </submittedName>
</protein>
<accession>A0A7K4MQX7</accession>
<comment type="caution">
    <text evidence="1">The sequence shown here is derived from an EMBL/GenBank/DDBJ whole genome shotgun (WGS) entry which is preliminary data.</text>
</comment>
<evidence type="ECO:0000313" key="1">
    <source>
        <dbReference type="EMBL" id="NWJ43657.1"/>
    </source>
</evidence>
<dbReference type="Proteomes" id="UP000523105">
    <property type="component" value="Unassembled WGS sequence"/>
</dbReference>
<reference evidence="1 2" key="1">
    <citation type="journal article" date="2019" name="Environ. Microbiol.">
        <title>Genomics insights into ecotype formation of ammonia-oxidizing archaea in the deep ocean.</title>
        <authorList>
            <person name="Wang Y."/>
            <person name="Huang J.M."/>
            <person name="Cui G.J."/>
            <person name="Nunoura T."/>
            <person name="Takaki Y."/>
            <person name="Li W.L."/>
            <person name="Li J."/>
            <person name="Gao Z.M."/>
            <person name="Takai K."/>
            <person name="Zhang A.Q."/>
            <person name="Stepanauskas R."/>
        </authorList>
    </citation>
    <scope>NUCLEOTIDE SEQUENCE [LARGE SCALE GENOMIC DNA]</scope>
    <source>
        <strain evidence="1 2">L15b</strain>
    </source>
</reference>
<gene>
    <name evidence="1" type="ORF">HX837_05585</name>
</gene>
<dbReference type="EMBL" id="JACASV010000040">
    <property type="protein sequence ID" value="NWJ43657.1"/>
    <property type="molecule type" value="Genomic_DNA"/>
</dbReference>
<evidence type="ECO:0000313" key="2">
    <source>
        <dbReference type="Proteomes" id="UP000523105"/>
    </source>
</evidence>
<sequence>MAQIIKLRRSNIAGKQPTTSQLALGELGLNVYDGKVYLHRSGLDDTIQSIFTTNAIITGSLQQSGSDSYFLSNVGIGTSSPGEKLEVYGNGTDSTVKIHEDAGSATASLHLRSGWRDYHLQLFQNSEMNFIGGSGDTTNVRFSDAGTEMLFLSASGDVGIGTTTPTQTLDVSGSISILSGSTNQLLLPLNNDASNPTIAFGDGNTGFYEIIDNRLGVTIAGTSRFFFESSKFRGSIVGGPQLRNEDATNTNPVYVFTDDDDTGIGSSGADNLSLIAGGVEQLRIASNKISGSATSTGSFGAGYFDGKVGIGTTSPEYQLHIAHPNTRGTIRIENSTQGGEYFEIANSDAHCYVNFNEGSGDAAAGRGIIHFQVNAAEEAGAFDGNAGGFKFEGPSQTFMRIFTKNRSVGIGNFNYAKPPSAKLHVSASGNQATGSLFKVTSTTEILNVTSTKISGSAISTGSFGQLHLMQKSWSLNPTLNFGDGDTGVYEEADDQLTWAIGGSDNFVFVSGYIAARTTTGRFHIKTTSGEDSSTVPIYTFKGDTNTGYGRPAADNLSLIAGGVEQLRIASNKISGSATSTGSFGDGRFANKVGIGTDSPAGLLEVDGIGGQSVIIGANTSDQKQAISFYGASSGTYLGWSGNSLYYTSNGTGGDHVFQIAVGTELMRVTGDGKVGIGTASPSSVLTIGDGSDGEINGLLIDGSANRKVELDCGGSYLFYRDNVTVAINRHSVWYSGELLFCEGGSNSQLWKFGIAGSSNDLNIQDTSDNTLLYLEQGGNVGIGTTSPGSKFTIQSSGGSWAEGLEIRRDATSFSQLINDGIGFGLTDSKGIVRFVDVDVVIGGDNSPDATLEVIKRGSTDLFMLNSAIDNDGDLFIVKNDGKVGIGTTSPSKLLHVAGDAQIDGTLTAQEFHTEFVSASIVFSSGSTKFGDTGDDEHQFTGSLQLSGSVGNESYIIGTNFGIGTTNPTEELHVDGTIKITGDSKIEFRDADVFFDYDNPGGNEFLQSYSRGVHWKTNDNFGTSVFDWAFGSRKVMEISSSASTGLLNIRDSIISGSATSTGSFGIVTTNKITKSNPNPRDVIEFGNYSRTYINKNSDSIDAGLSIYNPNSAVNDAGLSVYQGDSDAPAIVTSGNNASISGSSTSTGSFGDGRFANKVGIGTSSPTQNLVVNSSGTTSLLISSLNSGIGLTRLLFGEPVSGDYIGQVSYDHSDDSMTFIAGGVEQLRIASNKISGSATSTGSFGTVQATYDINTTSGRVYEQGNSVIDHATAMAIVFGG</sequence>
<proteinExistence type="predicted"/>
<organism evidence="1 2">
    <name type="scientific">Marine Group I thaumarchaeote</name>
    <dbReference type="NCBI Taxonomy" id="2511932"/>
    <lineage>
        <taxon>Archaea</taxon>
        <taxon>Nitrososphaerota</taxon>
        <taxon>Marine Group I</taxon>
    </lineage>
</organism>
<dbReference type="AlphaFoldDB" id="A0A7K4MQX7"/>